<dbReference type="PIRSF" id="PIRSF002811">
    <property type="entry name" value="DnaG"/>
    <property type="match status" value="1"/>
</dbReference>
<dbReference type="GO" id="GO:0005737">
    <property type="term" value="C:cytoplasm"/>
    <property type="evidence" value="ECO:0007669"/>
    <property type="project" value="TreeGrafter"/>
</dbReference>
<comment type="similarity">
    <text evidence="12 13">Belongs to the DnaG primase family.</text>
</comment>
<keyword evidence="18" id="KW-1185">Reference proteome</keyword>
<comment type="function">
    <text evidence="12 13">RNA polymerase that catalyzes the synthesis of short RNA molecules used as primers for DNA polymerase during DNA replication.</text>
</comment>
<evidence type="ECO:0000256" key="10">
    <source>
        <dbReference type="ARBA" id="ARBA00023125"/>
    </source>
</evidence>
<keyword evidence="9" id="KW-0460">Magnesium</keyword>
<proteinExistence type="inferred from homology"/>
<dbReference type="Pfam" id="PF10410">
    <property type="entry name" value="DnaB_bind"/>
    <property type="match status" value="1"/>
</dbReference>
<evidence type="ECO:0000256" key="14">
    <source>
        <dbReference type="PIRSR" id="PIRSR002811-1"/>
    </source>
</evidence>
<dbReference type="GO" id="GO:0003899">
    <property type="term" value="F:DNA-directed RNA polymerase activity"/>
    <property type="evidence" value="ECO:0007669"/>
    <property type="project" value="UniProtKB-UniRule"/>
</dbReference>
<dbReference type="PANTHER" id="PTHR30313:SF2">
    <property type="entry name" value="DNA PRIMASE"/>
    <property type="match status" value="1"/>
</dbReference>
<dbReference type="InterPro" id="IPR002694">
    <property type="entry name" value="Znf_CHC2"/>
</dbReference>
<evidence type="ECO:0000256" key="12">
    <source>
        <dbReference type="HAMAP-Rule" id="MF_00974"/>
    </source>
</evidence>
<keyword evidence="2 12" id="KW-0639">Primosome</keyword>
<comment type="catalytic activity">
    <reaction evidence="12">
        <text>ssDNA + n NTP = ssDNA/pppN(pN)n-1 hybrid + (n-1) diphosphate.</text>
        <dbReference type="EC" id="2.7.7.101"/>
    </reaction>
</comment>
<dbReference type="AlphaFoldDB" id="A0A1U7NL73"/>
<dbReference type="GO" id="GO:0006269">
    <property type="term" value="P:DNA replication, synthesis of primer"/>
    <property type="evidence" value="ECO:0007669"/>
    <property type="project" value="UniProtKB-UniRule"/>
</dbReference>
<organism evidence="17 18">
    <name type="scientific">Dubosiella newyorkensis</name>
    <dbReference type="NCBI Taxonomy" id="1862672"/>
    <lineage>
        <taxon>Bacteria</taxon>
        <taxon>Bacillati</taxon>
        <taxon>Bacillota</taxon>
        <taxon>Erysipelotrichia</taxon>
        <taxon>Erysipelotrichales</taxon>
        <taxon>Erysipelotrichaceae</taxon>
        <taxon>Dubosiella</taxon>
    </lineage>
</organism>
<dbReference type="GO" id="GO:1990077">
    <property type="term" value="C:primosome complex"/>
    <property type="evidence" value="ECO:0007669"/>
    <property type="project" value="UniProtKB-KW"/>
</dbReference>
<comment type="subunit">
    <text evidence="12">Monomer. Interacts with DnaB.</text>
</comment>
<evidence type="ECO:0000256" key="13">
    <source>
        <dbReference type="PIRNR" id="PIRNR002811"/>
    </source>
</evidence>
<dbReference type="SUPFAM" id="SSF57783">
    <property type="entry name" value="Zinc beta-ribbon"/>
    <property type="match status" value="1"/>
</dbReference>
<dbReference type="FunFam" id="3.90.580.10:FF:000001">
    <property type="entry name" value="DNA primase"/>
    <property type="match status" value="1"/>
</dbReference>
<dbReference type="GO" id="GO:0003677">
    <property type="term" value="F:DNA binding"/>
    <property type="evidence" value="ECO:0007669"/>
    <property type="project" value="UniProtKB-KW"/>
</dbReference>
<feature type="zinc finger region" description="CHC2-type" evidence="12 14">
    <location>
        <begin position="37"/>
        <end position="61"/>
    </location>
</feature>
<keyword evidence="10 12" id="KW-0238">DNA-binding</keyword>
<dbReference type="InterPro" id="IPR036977">
    <property type="entry name" value="DNA_primase_Znf_CHC2"/>
</dbReference>
<evidence type="ECO:0000313" key="18">
    <source>
        <dbReference type="Proteomes" id="UP000186705"/>
    </source>
</evidence>
<evidence type="ECO:0000259" key="16">
    <source>
        <dbReference type="SMART" id="SM00493"/>
    </source>
</evidence>
<dbReference type="InterPro" id="IPR006171">
    <property type="entry name" value="TOPRIM_dom"/>
</dbReference>
<dbReference type="OrthoDB" id="9803773at2"/>
<gene>
    <name evidence="12" type="primary">dnaG</name>
    <name evidence="17" type="ORF">BO225_08525</name>
</gene>
<dbReference type="InterPro" id="IPR030846">
    <property type="entry name" value="DnaG_bac"/>
</dbReference>
<sequence length="581" mass="67928">MIKEEDIQNIRRQADIADIISHYIDVQKNGRNYKAVCPFHDDHDPSLSISREKQIYKCFVCGSGGNIFTFVQKYENVSFAEAVYRVAEWIGYPLERQAFEKKEVVDPFVKERRVLDEYTNFLTYELASIEGQRAHSYLLSRQFSKELIDRFQIGYAPEKEASMHFFKAKKFEAEALEKAGLVNEGRVIFSERITIPIHDQNGKITGYTARRLSDEDDRPKYINTANTPLYNKSRLIFNYHRVKSIARKSGYAILCEGAMDVLGLEKAEIHEGLACLGTAMSDEQLNMLEKLRVPIRVWYDQDQAGKKATYHFGKLAMAHGIPFTIVKNEKGKDPDEIFCQYGQEEVRRSVESTIPYVEFLFSYLPDVYNLSNYEEKKQFANEIKDVVLTLSDPIEQRMFFEQLKSITGFDFLPMLTQPATSKRKDRQTKKQTCYIPLLTDGRKKAESYALFSMLHSKQASKRFKEEIGFFKEEKYRSLSLYIYEYYRTKDVMDENELLLLLEDEQLQNELVSLMEIDDSLYSEEAFEDCLWKIKECAISEQIELLNHEISLLLDPLKKVEFAMKKKRLIEARNEIRHRKEG</sequence>
<dbReference type="NCBIfam" id="TIGR01391">
    <property type="entry name" value="dnaG"/>
    <property type="match status" value="1"/>
</dbReference>
<dbReference type="STRING" id="1862672.BO225_08525"/>
<dbReference type="InterPro" id="IPR050219">
    <property type="entry name" value="DnaG_primase"/>
</dbReference>
<evidence type="ECO:0000256" key="7">
    <source>
        <dbReference type="ARBA" id="ARBA00022771"/>
    </source>
</evidence>
<dbReference type="Gene3D" id="3.90.580.10">
    <property type="entry name" value="Zinc finger, CHC2-type domain"/>
    <property type="match status" value="1"/>
</dbReference>
<evidence type="ECO:0000256" key="4">
    <source>
        <dbReference type="ARBA" id="ARBA00022695"/>
    </source>
</evidence>
<evidence type="ECO:0000256" key="1">
    <source>
        <dbReference type="ARBA" id="ARBA00022478"/>
    </source>
</evidence>
<feature type="domain" description="Zinc finger CHC2-type" evidence="15">
    <location>
        <begin position="33"/>
        <end position="87"/>
    </location>
</feature>
<dbReference type="Pfam" id="PF01807">
    <property type="entry name" value="Zn_ribbon_DnaG"/>
    <property type="match status" value="1"/>
</dbReference>
<dbReference type="Proteomes" id="UP000186705">
    <property type="component" value="Unassembled WGS sequence"/>
</dbReference>
<evidence type="ECO:0000256" key="5">
    <source>
        <dbReference type="ARBA" id="ARBA00022705"/>
    </source>
</evidence>
<comment type="domain">
    <text evidence="12">Contains an N-terminal zinc-binding domain, a central core domain that contains the primase activity, and a C-terminal DnaB-binding domain.</text>
</comment>
<dbReference type="SMART" id="SM00493">
    <property type="entry name" value="TOPRIM"/>
    <property type="match status" value="1"/>
</dbReference>
<keyword evidence="1 12" id="KW-0240">DNA-directed RNA polymerase</keyword>
<dbReference type="SMART" id="SM00400">
    <property type="entry name" value="ZnF_CHCC"/>
    <property type="match status" value="1"/>
</dbReference>
<keyword evidence="4 12" id="KW-0548">Nucleotidyltransferase</keyword>
<dbReference type="GO" id="GO:0008270">
    <property type="term" value="F:zinc ion binding"/>
    <property type="evidence" value="ECO:0007669"/>
    <property type="project" value="UniProtKB-UniRule"/>
</dbReference>
<dbReference type="GeneID" id="78275983"/>
<dbReference type="EC" id="2.7.7.101" evidence="12"/>
<evidence type="ECO:0000256" key="3">
    <source>
        <dbReference type="ARBA" id="ARBA00022679"/>
    </source>
</evidence>
<dbReference type="InterPro" id="IPR037068">
    <property type="entry name" value="DNA_primase_core_N_sf"/>
</dbReference>
<evidence type="ECO:0000259" key="15">
    <source>
        <dbReference type="SMART" id="SM00400"/>
    </source>
</evidence>
<dbReference type="InterPro" id="IPR013264">
    <property type="entry name" value="DNAG_N"/>
</dbReference>
<name>A0A1U7NL73_9FIRM</name>
<comment type="caution">
    <text evidence="17">The sequence shown here is derived from an EMBL/GenBank/DDBJ whole genome shotgun (WGS) entry which is preliminary data.</text>
</comment>
<evidence type="ECO:0000256" key="6">
    <source>
        <dbReference type="ARBA" id="ARBA00022723"/>
    </source>
</evidence>
<evidence type="ECO:0000256" key="9">
    <source>
        <dbReference type="ARBA" id="ARBA00022842"/>
    </source>
</evidence>
<dbReference type="InterPro" id="IPR034151">
    <property type="entry name" value="TOPRIM_DnaG_bac"/>
</dbReference>
<dbReference type="HAMAP" id="MF_00974">
    <property type="entry name" value="DNA_primase_DnaG"/>
    <property type="match status" value="1"/>
</dbReference>
<keyword evidence="3 12" id="KW-0808">Transferase</keyword>
<feature type="domain" description="Toprim" evidence="16">
    <location>
        <begin position="250"/>
        <end position="321"/>
    </location>
</feature>
<reference evidence="17 18" key="1">
    <citation type="submission" date="2016-11" db="EMBL/GenBank/DDBJ databases">
        <title>Description of two novel members of the family Erysipelotrichaceae: Ileibacterium lipovorans gen. nov., sp. nov. and Dubosiella newyorkensis, gen. nov., sp. nov.</title>
        <authorList>
            <person name="Cox L.M."/>
            <person name="Sohn J."/>
            <person name="Tyrrell K.L."/>
            <person name="Citron D.M."/>
            <person name="Lawson P.A."/>
            <person name="Patel N.B."/>
            <person name="Iizumi T."/>
            <person name="Perez-Perez G.I."/>
            <person name="Goldstein E.J."/>
            <person name="Blaser M.J."/>
        </authorList>
    </citation>
    <scope>NUCLEOTIDE SEQUENCE [LARGE SCALE GENOMIC DNA]</scope>
    <source>
        <strain evidence="17 18">NYU-BL-A4</strain>
    </source>
</reference>
<keyword evidence="11 12" id="KW-0804">Transcription</keyword>
<dbReference type="RefSeq" id="WP_076341834.1">
    <property type="nucleotide sequence ID" value="NZ_CAPDDE010000009.1"/>
</dbReference>
<dbReference type="CDD" id="cd03364">
    <property type="entry name" value="TOPRIM_DnaG_primases"/>
    <property type="match status" value="1"/>
</dbReference>
<evidence type="ECO:0000256" key="8">
    <source>
        <dbReference type="ARBA" id="ARBA00022833"/>
    </source>
</evidence>
<protein>
    <recommendedName>
        <fullName evidence="12 13">DNA primase</fullName>
        <ecNumber evidence="12">2.7.7.101</ecNumber>
    </recommendedName>
</protein>
<dbReference type="Gene3D" id="1.10.860.10">
    <property type="entry name" value="DNAb Helicase, Chain A"/>
    <property type="match status" value="1"/>
</dbReference>
<keyword evidence="7 12" id="KW-0863">Zinc-finger</keyword>
<dbReference type="Pfam" id="PF08275">
    <property type="entry name" value="DNAG_N"/>
    <property type="match status" value="1"/>
</dbReference>
<evidence type="ECO:0000256" key="2">
    <source>
        <dbReference type="ARBA" id="ARBA00022515"/>
    </source>
</evidence>
<dbReference type="Gene3D" id="3.40.1360.10">
    <property type="match status" value="1"/>
</dbReference>
<dbReference type="Pfam" id="PF13155">
    <property type="entry name" value="Toprim_2"/>
    <property type="match status" value="1"/>
</dbReference>
<accession>A0A1U7NL73</accession>
<dbReference type="EMBL" id="MPKA01000086">
    <property type="protein sequence ID" value="OLU45350.1"/>
    <property type="molecule type" value="Genomic_DNA"/>
</dbReference>
<keyword evidence="8 12" id="KW-0862">Zinc</keyword>
<evidence type="ECO:0000256" key="11">
    <source>
        <dbReference type="ARBA" id="ARBA00023163"/>
    </source>
</evidence>
<comment type="cofactor">
    <cofactor evidence="12 13 14">
        <name>Zn(2+)</name>
        <dbReference type="ChEBI" id="CHEBI:29105"/>
    </cofactor>
    <text evidence="12 13 14">Binds 1 zinc ion per monomer.</text>
</comment>
<dbReference type="SUPFAM" id="SSF56731">
    <property type="entry name" value="DNA primase core"/>
    <property type="match status" value="1"/>
</dbReference>
<dbReference type="InterPro" id="IPR006295">
    <property type="entry name" value="DNA_primase_DnaG"/>
</dbReference>
<evidence type="ECO:0000313" key="17">
    <source>
        <dbReference type="EMBL" id="OLU45350.1"/>
    </source>
</evidence>
<dbReference type="InterPro" id="IPR016136">
    <property type="entry name" value="DNA_helicase_N/primase_C"/>
</dbReference>
<keyword evidence="5 12" id="KW-0235">DNA replication</keyword>
<dbReference type="Gene3D" id="3.90.980.10">
    <property type="entry name" value="DNA primase, catalytic core, N-terminal domain"/>
    <property type="match status" value="1"/>
</dbReference>
<keyword evidence="6 12" id="KW-0479">Metal-binding</keyword>
<dbReference type="GO" id="GO:0000428">
    <property type="term" value="C:DNA-directed RNA polymerase complex"/>
    <property type="evidence" value="ECO:0007669"/>
    <property type="project" value="UniProtKB-KW"/>
</dbReference>
<dbReference type="PANTHER" id="PTHR30313">
    <property type="entry name" value="DNA PRIMASE"/>
    <property type="match status" value="1"/>
</dbReference>
<dbReference type="InterPro" id="IPR019475">
    <property type="entry name" value="DNA_primase_DnaB-bd"/>
</dbReference>